<gene>
    <name evidence="1" type="ORF">BV25DRAFT_1872158</name>
</gene>
<keyword evidence="2" id="KW-1185">Reference proteome</keyword>
<reference evidence="1" key="1">
    <citation type="submission" date="2021-03" db="EMBL/GenBank/DDBJ databases">
        <authorList>
            <consortium name="DOE Joint Genome Institute"/>
            <person name="Ahrendt S."/>
            <person name="Looney B.P."/>
            <person name="Miyauchi S."/>
            <person name="Morin E."/>
            <person name="Drula E."/>
            <person name="Courty P.E."/>
            <person name="Chicoki N."/>
            <person name="Fauchery L."/>
            <person name="Kohler A."/>
            <person name="Kuo A."/>
            <person name="Labutti K."/>
            <person name="Pangilinan J."/>
            <person name="Lipzen A."/>
            <person name="Riley R."/>
            <person name="Andreopoulos W."/>
            <person name="He G."/>
            <person name="Johnson J."/>
            <person name="Barry K.W."/>
            <person name="Grigoriev I.V."/>
            <person name="Nagy L."/>
            <person name="Hibbett D."/>
            <person name="Henrissat B."/>
            <person name="Matheny P.B."/>
            <person name="Labbe J."/>
            <person name="Martin F."/>
        </authorList>
    </citation>
    <scope>NUCLEOTIDE SEQUENCE</scope>
    <source>
        <strain evidence="1">HHB10654</strain>
    </source>
</reference>
<sequence>MPSEELFTDEDDSVNEILVLGQALVTGILEGKPTTAIQDMIDAGAPVWFQDDDGWSPLHAAVSLENESLVSSLLQEGAVWNLTDNLGNTAADIALSLNNEPCYRLIRDAGIRSELILQLLSSRGSGSVGLDAGSLILKATDTSALGSTAAFLTSKLRYVEDENGQEICLLQSEGEEVGVMMGWEREIMHVTVQKLCVGHENADIGMKILNVGFGLGIIDSMFQNLPVAPSLHVIIEAHPDVLQHMREQGWYEKKGVKILEGKWQDFIDKEDLTDAGGFDAIYTDTFSEEYRELRDFFAHVPDLLASPESRFSFFNGLGATNALFYDVYTQLSELDLSDVGIDVEWEDVDVAEAQGVDRWGKTREYFAMRLYRMPIGKMKVNVD</sequence>
<organism evidence="1 2">
    <name type="scientific">Artomyces pyxidatus</name>
    <dbReference type="NCBI Taxonomy" id="48021"/>
    <lineage>
        <taxon>Eukaryota</taxon>
        <taxon>Fungi</taxon>
        <taxon>Dikarya</taxon>
        <taxon>Basidiomycota</taxon>
        <taxon>Agaricomycotina</taxon>
        <taxon>Agaricomycetes</taxon>
        <taxon>Russulales</taxon>
        <taxon>Auriscalpiaceae</taxon>
        <taxon>Artomyces</taxon>
    </lineage>
</organism>
<comment type="caution">
    <text evidence="1">The sequence shown here is derived from an EMBL/GenBank/DDBJ whole genome shotgun (WGS) entry which is preliminary data.</text>
</comment>
<dbReference type="EMBL" id="MU277239">
    <property type="protein sequence ID" value="KAI0058077.1"/>
    <property type="molecule type" value="Genomic_DNA"/>
</dbReference>
<accession>A0ACB8SPE4</accession>
<evidence type="ECO:0000313" key="2">
    <source>
        <dbReference type="Proteomes" id="UP000814140"/>
    </source>
</evidence>
<dbReference type="Proteomes" id="UP000814140">
    <property type="component" value="Unassembled WGS sequence"/>
</dbReference>
<reference evidence="1" key="2">
    <citation type="journal article" date="2022" name="New Phytol.">
        <title>Evolutionary transition to the ectomycorrhizal habit in the genomes of a hyperdiverse lineage of mushroom-forming fungi.</title>
        <authorList>
            <person name="Looney B."/>
            <person name="Miyauchi S."/>
            <person name="Morin E."/>
            <person name="Drula E."/>
            <person name="Courty P.E."/>
            <person name="Kohler A."/>
            <person name="Kuo A."/>
            <person name="LaButti K."/>
            <person name="Pangilinan J."/>
            <person name="Lipzen A."/>
            <person name="Riley R."/>
            <person name="Andreopoulos W."/>
            <person name="He G."/>
            <person name="Johnson J."/>
            <person name="Nolan M."/>
            <person name="Tritt A."/>
            <person name="Barry K.W."/>
            <person name="Grigoriev I.V."/>
            <person name="Nagy L.G."/>
            <person name="Hibbett D."/>
            <person name="Henrissat B."/>
            <person name="Matheny P.B."/>
            <person name="Labbe J."/>
            <person name="Martin F.M."/>
        </authorList>
    </citation>
    <scope>NUCLEOTIDE SEQUENCE</scope>
    <source>
        <strain evidence="1">HHB10654</strain>
    </source>
</reference>
<proteinExistence type="predicted"/>
<name>A0ACB8SPE4_9AGAM</name>
<evidence type="ECO:0000313" key="1">
    <source>
        <dbReference type="EMBL" id="KAI0058077.1"/>
    </source>
</evidence>
<keyword evidence="1" id="KW-0808">Transferase</keyword>
<protein>
    <submittedName>
        <fullName evidence="1">Arginine methyl transferase</fullName>
    </submittedName>
</protein>